<dbReference type="EC" id="5.2.1.8" evidence="5"/>
<dbReference type="Pfam" id="PF00160">
    <property type="entry name" value="Pro_isomerase"/>
    <property type="match status" value="1"/>
</dbReference>
<proteinExistence type="inferred from homology"/>
<dbReference type="PANTHER" id="PTHR45625">
    <property type="entry name" value="PEPTIDYL-PROLYL CIS-TRANS ISOMERASE-RELATED"/>
    <property type="match status" value="1"/>
</dbReference>
<dbReference type="InterPro" id="IPR020892">
    <property type="entry name" value="Cyclophilin-type_PPIase_CS"/>
</dbReference>
<evidence type="ECO:0000256" key="5">
    <source>
        <dbReference type="RuleBase" id="RU363019"/>
    </source>
</evidence>
<dbReference type="SUPFAM" id="SSF50891">
    <property type="entry name" value="Cyclophilin-like"/>
    <property type="match status" value="1"/>
</dbReference>
<comment type="caution">
    <text evidence="7">The sequence shown here is derived from an EMBL/GenBank/DDBJ whole genome shotgun (WGS) entry which is preliminary data.</text>
</comment>
<evidence type="ECO:0000313" key="7">
    <source>
        <dbReference type="EMBL" id="OGL87517.1"/>
    </source>
</evidence>
<dbReference type="PANTHER" id="PTHR45625:SF4">
    <property type="entry name" value="PEPTIDYLPROLYL ISOMERASE DOMAIN AND WD REPEAT-CONTAINING PROTEIN 1"/>
    <property type="match status" value="1"/>
</dbReference>
<evidence type="ECO:0000256" key="2">
    <source>
        <dbReference type="ARBA" id="ARBA00007365"/>
    </source>
</evidence>
<dbReference type="AlphaFoldDB" id="A0A1F7VBW9"/>
<dbReference type="EMBL" id="MGEP01000003">
    <property type="protein sequence ID" value="OGL87517.1"/>
    <property type="molecule type" value="Genomic_DNA"/>
</dbReference>
<sequence length="146" mass="15935">MPPDRIKDKQAIISTKHGDISIKLLSEEAPATVSNFVYLAELGFYNGLIFHRVVSNFVIQGGDPKGNGTGGPGYQFPDEPVKRDYKRGIVAMANAGPNTNGSQFFIVLEDQPTLPKNYTIFGEVILGLDIVDKIKIGDAMLKIVIK</sequence>
<name>A0A1F7VBW9_9BACT</name>
<dbReference type="PIRSF" id="PIRSF001467">
    <property type="entry name" value="Peptidylpro_ismrse"/>
    <property type="match status" value="1"/>
</dbReference>
<dbReference type="Proteomes" id="UP000178723">
    <property type="component" value="Unassembled WGS sequence"/>
</dbReference>
<comment type="similarity">
    <text evidence="2 5">Belongs to the cyclophilin-type PPIase family.</text>
</comment>
<comment type="catalytic activity">
    <reaction evidence="5">
        <text>[protein]-peptidylproline (omega=180) = [protein]-peptidylproline (omega=0)</text>
        <dbReference type="Rhea" id="RHEA:16237"/>
        <dbReference type="Rhea" id="RHEA-COMP:10747"/>
        <dbReference type="Rhea" id="RHEA-COMP:10748"/>
        <dbReference type="ChEBI" id="CHEBI:83833"/>
        <dbReference type="ChEBI" id="CHEBI:83834"/>
        <dbReference type="EC" id="5.2.1.8"/>
    </reaction>
</comment>
<keyword evidence="3 5" id="KW-0697">Rotamase</keyword>
<feature type="domain" description="PPIase cyclophilin-type" evidence="6">
    <location>
        <begin position="18"/>
        <end position="135"/>
    </location>
</feature>
<protein>
    <recommendedName>
        <fullName evidence="5">Peptidyl-prolyl cis-trans isomerase</fullName>
        <shortName evidence="5">PPIase</shortName>
        <ecNumber evidence="5">5.2.1.8</ecNumber>
    </recommendedName>
</protein>
<dbReference type="PROSITE" id="PS00170">
    <property type="entry name" value="CSA_PPIASE_1"/>
    <property type="match status" value="1"/>
</dbReference>
<dbReference type="InterPro" id="IPR024936">
    <property type="entry name" value="Cyclophilin-type_PPIase"/>
</dbReference>
<accession>A0A1F7VBW9</accession>
<comment type="function">
    <text evidence="1 5">PPIases accelerate the folding of proteins. It catalyzes the cis-trans isomerization of proline imidic peptide bonds in oligopeptides.</text>
</comment>
<dbReference type="InterPro" id="IPR002130">
    <property type="entry name" value="Cyclophilin-type_PPIase_dom"/>
</dbReference>
<evidence type="ECO:0000256" key="3">
    <source>
        <dbReference type="ARBA" id="ARBA00023110"/>
    </source>
</evidence>
<reference evidence="7 8" key="1">
    <citation type="journal article" date="2016" name="Nat. Commun.">
        <title>Thousands of microbial genomes shed light on interconnected biogeochemical processes in an aquifer system.</title>
        <authorList>
            <person name="Anantharaman K."/>
            <person name="Brown C.T."/>
            <person name="Hug L.A."/>
            <person name="Sharon I."/>
            <person name="Castelle C.J."/>
            <person name="Probst A.J."/>
            <person name="Thomas B.C."/>
            <person name="Singh A."/>
            <person name="Wilkins M.J."/>
            <person name="Karaoz U."/>
            <person name="Brodie E.L."/>
            <person name="Williams K.H."/>
            <person name="Hubbard S.S."/>
            <person name="Banfield J.F."/>
        </authorList>
    </citation>
    <scope>NUCLEOTIDE SEQUENCE [LARGE SCALE GENOMIC DNA]</scope>
</reference>
<evidence type="ECO:0000256" key="1">
    <source>
        <dbReference type="ARBA" id="ARBA00002388"/>
    </source>
</evidence>
<gene>
    <name evidence="7" type="ORF">A3I40_01125</name>
</gene>
<organism evidence="7 8">
    <name type="scientific">Candidatus Uhrbacteria bacterium RIFCSPLOWO2_02_FULL_48_12</name>
    <dbReference type="NCBI Taxonomy" id="1802407"/>
    <lineage>
        <taxon>Bacteria</taxon>
        <taxon>Candidatus Uhriibacteriota</taxon>
    </lineage>
</organism>
<evidence type="ECO:0000256" key="4">
    <source>
        <dbReference type="ARBA" id="ARBA00023235"/>
    </source>
</evidence>
<dbReference type="PROSITE" id="PS50072">
    <property type="entry name" value="CSA_PPIASE_2"/>
    <property type="match status" value="1"/>
</dbReference>
<dbReference type="GO" id="GO:0006457">
    <property type="term" value="P:protein folding"/>
    <property type="evidence" value="ECO:0007669"/>
    <property type="project" value="InterPro"/>
</dbReference>
<dbReference type="STRING" id="1802407.A3I40_01125"/>
<dbReference type="InterPro" id="IPR044666">
    <property type="entry name" value="Cyclophilin_A-like"/>
</dbReference>
<evidence type="ECO:0000313" key="8">
    <source>
        <dbReference type="Proteomes" id="UP000178723"/>
    </source>
</evidence>
<dbReference type="InterPro" id="IPR029000">
    <property type="entry name" value="Cyclophilin-like_dom_sf"/>
</dbReference>
<evidence type="ECO:0000259" key="6">
    <source>
        <dbReference type="PROSITE" id="PS50072"/>
    </source>
</evidence>
<dbReference type="CDD" id="cd00317">
    <property type="entry name" value="cyclophilin"/>
    <property type="match status" value="1"/>
</dbReference>
<dbReference type="Gene3D" id="2.40.100.10">
    <property type="entry name" value="Cyclophilin-like"/>
    <property type="match status" value="1"/>
</dbReference>
<dbReference type="PRINTS" id="PR00153">
    <property type="entry name" value="CSAPPISMRASE"/>
</dbReference>
<dbReference type="GO" id="GO:0003755">
    <property type="term" value="F:peptidyl-prolyl cis-trans isomerase activity"/>
    <property type="evidence" value="ECO:0007669"/>
    <property type="project" value="UniProtKB-UniRule"/>
</dbReference>
<keyword evidence="4 5" id="KW-0413">Isomerase</keyword>